<dbReference type="GeneID" id="92379609"/>
<name>A0A1G4HYX3_TRYEQ</name>
<organism evidence="2 3">
    <name type="scientific">Trypanosoma equiperdum</name>
    <dbReference type="NCBI Taxonomy" id="5694"/>
    <lineage>
        <taxon>Eukaryota</taxon>
        <taxon>Discoba</taxon>
        <taxon>Euglenozoa</taxon>
        <taxon>Kinetoplastea</taxon>
        <taxon>Metakinetoplastina</taxon>
        <taxon>Trypanosomatida</taxon>
        <taxon>Trypanosomatidae</taxon>
        <taxon>Trypanosoma</taxon>
    </lineage>
</organism>
<keyword evidence="3" id="KW-1185">Reference proteome</keyword>
<comment type="caution">
    <text evidence="2">The sequence shown here is derived from an EMBL/GenBank/DDBJ whole genome shotgun (WGS) entry which is preliminary data.</text>
</comment>
<feature type="transmembrane region" description="Helical" evidence="1">
    <location>
        <begin position="147"/>
        <end position="166"/>
    </location>
</feature>
<sequence length="325" mass="35984">MWLFSRSNDTSAEAGIISSLPNAADAHTVAQKNMKTEGHEDHAVSTSLIDRSKINQLAVTKGDGRVSFFDTDSIDCIVKHYDKEMTVADQKIKQKQQKKERKMLNLYDYEGDRRYNQWLADQERVRENLKLHWLDFAIDRPMLCFKYLTRVGTTAGLFYGLGRSVFLYRTMDKMYAKLHGVSFSNIALYEVSLAVIKGTVASAAGVVGVVVGESATNIATTVITGDISAPERTWVNVCVCGTSCGLFSGAAFAALHASTLTSWGMAAAATAMTVTGSIGGFGLGFYSYKPYAATREKRINDPYWRPWYQRRIADSGGAYMRGRYS</sequence>
<dbReference type="VEuPathDB" id="TriTrypDB:TEOVI_000566900"/>
<dbReference type="AlphaFoldDB" id="A0A1G4HYX3"/>
<dbReference type="Proteomes" id="UP000195570">
    <property type="component" value="Unassembled WGS sequence"/>
</dbReference>
<dbReference type="EMBL" id="CZPT02000078">
    <property type="protein sequence ID" value="SCU64504.1"/>
    <property type="molecule type" value="Genomic_DNA"/>
</dbReference>
<proteinExistence type="predicted"/>
<evidence type="ECO:0000313" key="2">
    <source>
        <dbReference type="EMBL" id="SCU64504.1"/>
    </source>
</evidence>
<feature type="transmembrane region" description="Helical" evidence="1">
    <location>
        <begin position="233"/>
        <end position="257"/>
    </location>
</feature>
<evidence type="ECO:0000256" key="1">
    <source>
        <dbReference type="SAM" id="Phobius"/>
    </source>
</evidence>
<evidence type="ECO:0000313" key="3">
    <source>
        <dbReference type="Proteomes" id="UP000195570"/>
    </source>
</evidence>
<dbReference type="RefSeq" id="XP_067076256.1">
    <property type="nucleotide sequence ID" value="XM_067220155.1"/>
</dbReference>
<keyword evidence="1" id="KW-1133">Transmembrane helix</keyword>
<keyword evidence="1" id="KW-0812">Transmembrane</keyword>
<keyword evidence="1" id="KW-0472">Membrane</keyword>
<gene>
    <name evidence="2" type="ORF">TEOVI_000566900</name>
</gene>
<accession>A0A1G4HYX3</accession>
<protein>
    <submittedName>
        <fullName evidence="2">Uncharacterized protein</fullName>
    </submittedName>
</protein>
<feature type="transmembrane region" description="Helical" evidence="1">
    <location>
        <begin position="263"/>
        <end position="288"/>
    </location>
</feature>
<reference evidence="2" key="1">
    <citation type="submission" date="2016-09" db="EMBL/GenBank/DDBJ databases">
        <authorList>
            <person name="Hebert L."/>
            <person name="Moumen B."/>
        </authorList>
    </citation>
    <scope>NUCLEOTIDE SEQUENCE [LARGE SCALE GENOMIC DNA]</scope>
    <source>
        <strain evidence="2">OVI</strain>
    </source>
</reference>